<name>A0ABT9Y143_9BACI</name>
<evidence type="ECO:0000259" key="1">
    <source>
        <dbReference type="Pfam" id="PF01609"/>
    </source>
</evidence>
<dbReference type="InterPro" id="IPR002559">
    <property type="entry name" value="Transposase_11"/>
</dbReference>
<reference evidence="2 3" key="1">
    <citation type="submission" date="2023-07" db="EMBL/GenBank/DDBJ databases">
        <title>Genomic Encyclopedia of Type Strains, Phase IV (KMG-IV): sequencing the most valuable type-strain genomes for metagenomic binning, comparative biology and taxonomic classification.</title>
        <authorList>
            <person name="Goeker M."/>
        </authorList>
    </citation>
    <scope>NUCLEOTIDE SEQUENCE [LARGE SCALE GENOMIC DNA]</scope>
    <source>
        <strain evidence="2 3">DSM 27594</strain>
    </source>
</reference>
<feature type="domain" description="Transposase IS4-like" evidence="1">
    <location>
        <begin position="6"/>
        <end position="159"/>
    </location>
</feature>
<dbReference type="Pfam" id="PF01609">
    <property type="entry name" value="DDE_Tnp_1"/>
    <property type="match status" value="1"/>
</dbReference>
<accession>A0ABT9Y143</accession>
<organism evidence="2 3">
    <name type="scientific">Neobacillus ginsengisoli</name>
    <dbReference type="NCBI Taxonomy" id="904295"/>
    <lineage>
        <taxon>Bacteria</taxon>
        <taxon>Bacillati</taxon>
        <taxon>Bacillota</taxon>
        <taxon>Bacilli</taxon>
        <taxon>Bacillales</taxon>
        <taxon>Bacillaceae</taxon>
        <taxon>Neobacillus</taxon>
    </lineage>
</organism>
<protein>
    <recommendedName>
        <fullName evidence="1">Transposase IS4-like domain-containing protein</fullName>
    </recommendedName>
</protein>
<evidence type="ECO:0000313" key="3">
    <source>
        <dbReference type="Proteomes" id="UP001224122"/>
    </source>
</evidence>
<evidence type="ECO:0000313" key="2">
    <source>
        <dbReference type="EMBL" id="MDQ0201240.1"/>
    </source>
</evidence>
<dbReference type="SUPFAM" id="SSF53098">
    <property type="entry name" value="Ribonuclease H-like"/>
    <property type="match status" value="1"/>
</dbReference>
<dbReference type="InterPro" id="IPR012337">
    <property type="entry name" value="RNaseH-like_sf"/>
</dbReference>
<dbReference type="EMBL" id="JAUSTW010000008">
    <property type="protein sequence ID" value="MDQ0201240.1"/>
    <property type="molecule type" value="Genomic_DNA"/>
</dbReference>
<comment type="caution">
    <text evidence="2">The sequence shown here is derived from an EMBL/GenBank/DDBJ whole genome shotgun (WGS) entry which is preliminary data.</text>
</comment>
<proteinExistence type="predicted"/>
<gene>
    <name evidence="2" type="ORF">J2S10_004446</name>
</gene>
<dbReference type="Proteomes" id="UP001224122">
    <property type="component" value="Unassembled WGS sequence"/>
</dbReference>
<keyword evidence="3" id="KW-1185">Reference proteome</keyword>
<sequence>MHIHSGPGKQNDRTYGSTCLQTVQPGDLCIRDLGYFDLNDLHQMDENEAYYISRLKLNTRIFLKNPEPEYFKNGTVKKQTEYILLDLEEVMNQLKPGQTNEISDVYIGQYQKLPARVIIHRLTEEQTRKRWKNQELKEKKKGIIMKERSKRLSAMNIYITNASPEDVPTEHVRSLLITLANRITL</sequence>